<dbReference type="Gene3D" id="3.40.50.150">
    <property type="entry name" value="Vaccinia Virus protein VP39"/>
    <property type="match status" value="1"/>
</dbReference>
<sequence>MDLKEEEILGAAIVDHWYYRSKGAALRSLLKGLPARRLVDVGAGSGIFSKQLLEHGLAAEAYCIDPYYSEERDETHAGRPLSFRRVLEPSGRADLVLMMDVLEHVDDDLALLTQYSNDLAPGARVAITVPAFTFLWSGHDVFLEHRRRYSLAELEDLVRRAGLEIERGRYFFGLIFPLVAVLRLLESRRVKRGDLQPASSLRKAPEPLNSLLVAAHALERILLFPINRMAGLTAFCLARKP</sequence>
<keyword evidence="1" id="KW-0489">Methyltransferase</keyword>
<organism evidence="1 2">
    <name type="scientific">Limibacillus halophilus</name>
    <dbReference type="NCBI Taxonomy" id="1579333"/>
    <lineage>
        <taxon>Bacteria</taxon>
        <taxon>Pseudomonadati</taxon>
        <taxon>Pseudomonadota</taxon>
        <taxon>Alphaproteobacteria</taxon>
        <taxon>Rhodospirillales</taxon>
        <taxon>Rhodovibrionaceae</taxon>
        <taxon>Limibacillus</taxon>
    </lineage>
</organism>
<dbReference type="CDD" id="cd02440">
    <property type="entry name" value="AdoMet_MTases"/>
    <property type="match status" value="1"/>
</dbReference>
<dbReference type="Pfam" id="PF13489">
    <property type="entry name" value="Methyltransf_23"/>
    <property type="match status" value="1"/>
</dbReference>
<keyword evidence="2" id="KW-1185">Reference proteome</keyword>
<dbReference type="Proteomes" id="UP000581135">
    <property type="component" value="Unassembled WGS sequence"/>
</dbReference>
<dbReference type="SUPFAM" id="SSF53335">
    <property type="entry name" value="S-adenosyl-L-methionine-dependent methyltransferases"/>
    <property type="match status" value="1"/>
</dbReference>
<comment type="caution">
    <text evidence="1">The sequence shown here is derived from an EMBL/GenBank/DDBJ whole genome shotgun (WGS) entry which is preliminary data.</text>
</comment>
<accession>A0A839SQB2</accession>
<reference evidence="1 2" key="1">
    <citation type="submission" date="2020-08" db="EMBL/GenBank/DDBJ databases">
        <title>Genomic Encyclopedia of Type Strains, Phase III (KMG-III): the genomes of soil and plant-associated and newly described type strains.</title>
        <authorList>
            <person name="Whitman W."/>
        </authorList>
    </citation>
    <scope>NUCLEOTIDE SEQUENCE [LARGE SCALE GENOMIC DNA]</scope>
    <source>
        <strain evidence="1 2">CECT 8803</strain>
    </source>
</reference>
<protein>
    <submittedName>
        <fullName evidence="1">SAM-dependent methyltransferase</fullName>
    </submittedName>
</protein>
<dbReference type="GO" id="GO:0008168">
    <property type="term" value="F:methyltransferase activity"/>
    <property type="evidence" value="ECO:0007669"/>
    <property type="project" value="UniProtKB-KW"/>
</dbReference>
<name>A0A839SQB2_9PROT</name>
<gene>
    <name evidence="1" type="ORF">FHR98_000205</name>
</gene>
<dbReference type="InterPro" id="IPR029063">
    <property type="entry name" value="SAM-dependent_MTases_sf"/>
</dbReference>
<evidence type="ECO:0000313" key="1">
    <source>
        <dbReference type="EMBL" id="MBB3063940.1"/>
    </source>
</evidence>
<dbReference type="AlphaFoldDB" id="A0A839SQB2"/>
<dbReference type="GO" id="GO:0032259">
    <property type="term" value="P:methylation"/>
    <property type="evidence" value="ECO:0007669"/>
    <property type="project" value="UniProtKB-KW"/>
</dbReference>
<dbReference type="RefSeq" id="WP_183414749.1">
    <property type="nucleotide sequence ID" value="NZ_JACHXA010000001.1"/>
</dbReference>
<keyword evidence="1" id="KW-0808">Transferase</keyword>
<proteinExistence type="predicted"/>
<dbReference type="EMBL" id="JACHXA010000001">
    <property type="protein sequence ID" value="MBB3063940.1"/>
    <property type="molecule type" value="Genomic_DNA"/>
</dbReference>
<evidence type="ECO:0000313" key="2">
    <source>
        <dbReference type="Proteomes" id="UP000581135"/>
    </source>
</evidence>